<accession>A0A8J2VIE8</accession>
<dbReference type="EMBL" id="BMHQ01000009">
    <property type="protein sequence ID" value="GGE22972.1"/>
    <property type="molecule type" value="Genomic_DNA"/>
</dbReference>
<dbReference type="Proteomes" id="UP000625210">
    <property type="component" value="Unassembled WGS sequence"/>
</dbReference>
<evidence type="ECO:0000256" key="1">
    <source>
        <dbReference type="SAM" id="MobiDB-lite"/>
    </source>
</evidence>
<dbReference type="AlphaFoldDB" id="A0A8J2VIE8"/>
<evidence type="ECO:0000313" key="3">
    <source>
        <dbReference type="Proteomes" id="UP000625210"/>
    </source>
</evidence>
<dbReference type="RefSeq" id="WP_188648350.1">
    <property type="nucleotide sequence ID" value="NZ_BMHQ01000009.1"/>
</dbReference>
<evidence type="ECO:0000313" key="2">
    <source>
        <dbReference type="EMBL" id="GGE22972.1"/>
    </source>
</evidence>
<evidence type="ECO:0008006" key="4">
    <source>
        <dbReference type="Google" id="ProtNLM"/>
    </source>
</evidence>
<reference evidence="2" key="1">
    <citation type="journal article" date="2014" name="Int. J. Syst. Evol. Microbiol.">
        <title>Complete genome sequence of Corynebacterium casei LMG S-19264T (=DSM 44701T), isolated from a smear-ripened cheese.</title>
        <authorList>
            <consortium name="US DOE Joint Genome Institute (JGI-PGF)"/>
            <person name="Walter F."/>
            <person name="Albersmeier A."/>
            <person name="Kalinowski J."/>
            <person name="Ruckert C."/>
        </authorList>
    </citation>
    <scope>NUCLEOTIDE SEQUENCE</scope>
    <source>
        <strain evidence="2">CGMCC 1.15179</strain>
    </source>
</reference>
<comment type="caution">
    <text evidence="2">The sequence shown here is derived from an EMBL/GenBank/DDBJ whole genome shotgun (WGS) entry which is preliminary data.</text>
</comment>
<organism evidence="2 3">
    <name type="scientific">Marinithermofilum abyssi</name>
    <dbReference type="NCBI Taxonomy" id="1571185"/>
    <lineage>
        <taxon>Bacteria</taxon>
        <taxon>Bacillati</taxon>
        <taxon>Bacillota</taxon>
        <taxon>Bacilli</taxon>
        <taxon>Bacillales</taxon>
        <taxon>Thermoactinomycetaceae</taxon>
        <taxon>Marinithermofilum</taxon>
    </lineage>
</organism>
<protein>
    <recommendedName>
        <fullName evidence="4">Small, acid-soluble spore protein, alpha/beta type</fullName>
    </recommendedName>
</protein>
<gene>
    <name evidence="2" type="ORF">GCM10011571_26300</name>
</gene>
<proteinExistence type="predicted"/>
<keyword evidence="3" id="KW-1185">Reference proteome</keyword>
<name>A0A8J2VIE8_9BACL</name>
<feature type="region of interest" description="Disordered" evidence="1">
    <location>
        <begin position="1"/>
        <end position="57"/>
    </location>
</feature>
<reference evidence="2" key="2">
    <citation type="submission" date="2020-09" db="EMBL/GenBank/DDBJ databases">
        <authorList>
            <person name="Sun Q."/>
            <person name="Zhou Y."/>
        </authorList>
    </citation>
    <scope>NUCLEOTIDE SEQUENCE</scope>
    <source>
        <strain evidence="2">CGMCC 1.15179</strain>
    </source>
</reference>
<sequence>MSEFRRNRAQSDDDRKIKELMNEVGQELGVNERTRSLSPEKARDMGEKMKREIRKRS</sequence>
<feature type="compositionally biased region" description="Basic and acidic residues" evidence="1">
    <location>
        <begin position="1"/>
        <end position="21"/>
    </location>
</feature>
<feature type="compositionally biased region" description="Basic and acidic residues" evidence="1">
    <location>
        <begin position="30"/>
        <end position="50"/>
    </location>
</feature>